<dbReference type="EMBL" id="LGRX02029552">
    <property type="protein sequence ID" value="KAK3246703.1"/>
    <property type="molecule type" value="Genomic_DNA"/>
</dbReference>
<keyword evidence="3" id="KW-1185">Reference proteome</keyword>
<evidence type="ECO:0000256" key="1">
    <source>
        <dbReference type="SAM" id="MobiDB-lite"/>
    </source>
</evidence>
<gene>
    <name evidence="2" type="ORF">CYMTET_43770</name>
</gene>
<name>A0AAE0C1I7_9CHLO</name>
<dbReference type="AlphaFoldDB" id="A0AAE0C1I7"/>
<protein>
    <submittedName>
        <fullName evidence="2">Uncharacterized protein</fullName>
    </submittedName>
</protein>
<reference evidence="2 3" key="1">
    <citation type="journal article" date="2015" name="Genome Biol. Evol.">
        <title>Comparative Genomics of a Bacterivorous Green Alga Reveals Evolutionary Causalities and Consequences of Phago-Mixotrophic Mode of Nutrition.</title>
        <authorList>
            <person name="Burns J.A."/>
            <person name="Paasch A."/>
            <person name="Narechania A."/>
            <person name="Kim E."/>
        </authorList>
    </citation>
    <scope>NUCLEOTIDE SEQUENCE [LARGE SCALE GENOMIC DNA]</scope>
    <source>
        <strain evidence="2 3">PLY_AMNH</strain>
    </source>
</reference>
<comment type="caution">
    <text evidence="2">The sequence shown here is derived from an EMBL/GenBank/DDBJ whole genome shotgun (WGS) entry which is preliminary data.</text>
</comment>
<feature type="compositionally biased region" description="Polar residues" evidence="1">
    <location>
        <begin position="1"/>
        <end position="11"/>
    </location>
</feature>
<dbReference type="Proteomes" id="UP001190700">
    <property type="component" value="Unassembled WGS sequence"/>
</dbReference>
<proteinExistence type="predicted"/>
<accession>A0AAE0C1I7</accession>
<evidence type="ECO:0000313" key="2">
    <source>
        <dbReference type="EMBL" id="KAK3246703.1"/>
    </source>
</evidence>
<feature type="region of interest" description="Disordered" evidence="1">
    <location>
        <begin position="1"/>
        <end position="35"/>
    </location>
</feature>
<organism evidence="2 3">
    <name type="scientific">Cymbomonas tetramitiformis</name>
    <dbReference type="NCBI Taxonomy" id="36881"/>
    <lineage>
        <taxon>Eukaryota</taxon>
        <taxon>Viridiplantae</taxon>
        <taxon>Chlorophyta</taxon>
        <taxon>Pyramimonadophyceae</taxon>
        <taxon>Pyramimonadales</taxon>
        <taxon>Pyramimonadaceae</taxon>
        <taxon>Cymbomonas</taxon>
    </lineage>
</organism>
<sequence length="279" mass="29900">MSDGPSSTLSKVASPPRFVKSTKRNTPNIPPKQVDPRPVLAMEQRLQYSGGTAGTAAAVGVPGGDVSDTHDIFARLLARLDKIEAFIKTHRLGGGKRQPANSTAAYCQPVEECTPEEVHTLAVCQVFQAAAEDGASAFTAAVELHGHKLQVPAGACGREWTLEEFKNVPGDPLLHPLEAQIAGYDPTQPAAKRFKVVFECDGDTHEKGLRFIQEYLAGELPEDSEDELEAVPSVSQAIVLAGPSQGTSQGTQLEHPEIINPNPNPELRVYLALLHNSQS</sequence>
<evidence type="ECO:0000313" key="3">
    <source>
        <dbReference type="Proteomes" id="UP001190700"/>
    </source>
</evidence>